<keyword evidence="3" id="KW-0862">Zinc</keyword>
<organism evidence="8 9">
    <name type="scientific">Araneus ventricosus</name>
    <name type="common">Orbweaver spider</name>
    <name type="synonym">Epeira ventricosa</name>
    <dbReference type="NCBI Taxonomy" id="182803"/>
    <lineage>
        <taxon>Eukaryota</taxon>
        <taxon>Metazoa</taxon>
        <taxon>Ecdysozoa</taxon>
        <taxon>Arthropoda</taxon>
        <taxon>Chelicerata</taxon>
        <taxon>Arachnida</taxon>
        <taxon>Araneae</taxon>
        <taxon>Araneomorphae</taxon>
        <taxon>Entelegynae</taxon>
        <taxon>Araneoidea</taxon>
        <taxon>Araneidae</taxon>
        <taxon>Araneus</taxon>
    </lineage>
</organism>
<feature type="domain" description="C2H2-type" evidence="6">
    <location>
        <begin position="126"/>
        <end position="155"/>
    </location>
</feature>
<dbReference type="SMART" id="SM00355">
    <property type="entry name" value="ZnF_C2H2"/>
    <property type="match status" value="2"/>
</dbReference>
<dbReference type="EMBL" id="BGPR01009692">
    <property type="protein sequence ID" value="GBN41682.1"/>
    <property type="molecule type" value="Genomic_DNA"/>
</dbReference>
<sequence length="184" mass="21203">MVYCLITDGETNFQKGCQLKRCRSLDDTLINEENHLKKAANISTPAPSTSRPNVTSKNSSVVIRESFTLNSICLFCDHTLPGSEDIFMHMAYAHGFNFPDLVRSYNLDVYQQFRLINFIRHASLNLKCYVCNDQFSSKKKLRKHSKVSNHGTIIPRMDIWDQWIYMKSPLGNDPLLNAFVDKYT</sequence>
<reference evidence="8 9" key="1">
    <citation type="journal article" date="2019" name="Sci. Rep.">
        <title>Orb-weaving spider Araneus ventricosus genome elucidates the spidroin gene catalogue.</title>
        <authorList>
            <person name="Kono N."/>
            <person name="Nakamura H."/>
            <person name="Ohtoshi R."/>
            <person name="Moran D.A.P."/>
            <person name="Shinohara A."/>
            <person name="Yoshida Y."/>
            <person name="Fujiwara M."/>
            <person name="Mori M."/>
            <person name="Tomita M."/>
            <person name="Arakawa K."/>
        </authorList>
    </citation>
    <scope>NUCLEOTIDE SEQUENCE [LARGE SCALE GENOMIC DNA]</scope>
</reference>
<evidence type="ECO:0000313" key="9">
    <source>
        <dbReference type="Proteomes" id="UP000499080"/>
    </source>
</evidence>
<dbReference type="PANTHER" id="PTHR13267">
    <property type="entry name" value="ZINC FINGER PROTEIN 277"/>
    <property type="match status" value="1"/>
</dbReference>
<dbReference type="InterPro" id="IPR041661">
    <property type="entry name" value="ZN622/Rei1/Reh1_Znf-C2H2"/>
</dbReference>
<dbReference type="GO" id="GO:0008270">
    <property type="term" value="F:zinc ion binding"/>
    <property type="evidence" value="ECO:0007669"/>
    <property type="project" value="UniProtKB-KW"/>
</dbReference>
<dbReference type="OrthoDB" id="278606at2759"/>
<dbReference type="EMBL" id="BGPR01009691">
    <property type="protein sequence ID" value="GBN41674.1"/>
    <property type="molecule type" value="Genomic_DNA"/>
</dbReference>
<accession>A0A4Y2NSI1</accession>
<evidence type="ECO:0000256" key="3">
    <source>
        <dbReference type="ARBA" id="ARBA00022833"/>
    </source>
</evidence>
<dbReference type="AlphaFoldDB" id="A0A4Y2NSI1"/>
<evidence type="ECO:0000313" key="8">
    <source>
        <dbReference type="EMBL" id="GBN41682.1"/>
    </source>
</evidence>
<comment type="similarity">
    <text evidence="4">Belongs to the ZNF277 family.</text>
</comment>
<comment type="caution">
    <text evidence="8">The sequence shown here is derived from an EMBL/GenBank/DDBJ whole genome shotgun (WGS) entry which is preliminary data.</text>
</comment>
<evidence type="ECO:0000256" key="1">
    <source>
        <dbReference type="ARBA" id="ARBA00022723"/>
    </source>
</evidence>
<protein>
    <recommendedName>
        <fullName evidence="6">C2H2-type domain-containing protein</fullName>
    </recommendedName>
</protein>
<dbReference type="InterPro" id="IPR036236">
    <property type="entry name" value="Znf_C2H2_sf"/>
</dbReference>
<keyword evidence="2 5" id="KW-0863">Zinc-finger</keyword>
<dbReference type="PANTHER" id="PTHR13267:SF3">
    <property type="entry name" value="ZINC FINGER PROTEIN 277"/>
    <property type="match status" value="1"/>
</dbReference>
<keyword evidence="9" id="KW-1185">Reference proteome</keyword>
<dbReference type="InterPro" id="IPR013087">
    <property type="entry name" value="Znf_C2H2_type"/>
</dbReference>
<dbReference type="PROSITE" id="PS50157">
    <property type="entry name" value="ZINC_FINGER_C2H2_2"/>
    <property type="match status" value="1"/>
</dbReference>
<evidence type="ECO:0000256" key="2">
    <source>
        <dbReference type="ARBA" id="ARBA00022771"/>
    </source>
</evidence>
<evidence type="ECO:0000256" key="4">
    <source>
        <dbReference type="ARBA" id="ARBA00034119"/>
    </source>
</evidence>
<gene>
    <name evidence="7" type="ORF">AVEN_104017_1</name>
    <name evidence="8" type="ORF">AVEN_275684_1</name>
</gene>
<dbReference type="Proteomes" id="UP000499080">
    <property type="component" value="Unassembled WGS sequence"/>
</dbReference>
<dbReference type="PROSITE" id="PS00028">
    <property type="entry name" value="ZINC_FINGER_C2H2_1"/>
    <property type="match status" value="1"/>
</dbReference>
<proteinExistence type="inferred from homology"/>
<keyword evidence="1" id="KW-0479">Metal-binding</keyword>
<dbReference type="Pfam" id="PF12756">
    <property type="entry name" value="zf-C2H2_2"/>
    <property type="match status" value="1"/>
</dbReference>
<name>A0A4Y2NSI1_ARAVE</name>
<evidence type="ECO:0000256" key="5">
    <source>
        <dbReference type="PROSITE-ProRule" id="PRU00042"/>
    </source>
</evidence>
<evidence type="ECO:0000259" key="6">
    <source>
        <dbReference type="PROSITE" id="PS50157"/>
    </source>
</evidence>
<dbReference type="SUPFAM" id="SSF57667">
    <property type="entry name" value="beta-beta-alpha zinc fingers"/>
    <property type="match status" value="1"/>
</dbReference>
<dbReference type="InterPro" id="IPR040048">
    <property type="entry name" value="ZNF277"/>
</dbReference>
<evidence type="ECO:0000313" key="7">
    <source>
        <dbReference type="EMBL" id="GBN41674.1"/>
    </source>
</evidence>